<dbReference type="GO" id="GO:0005524">
    <property type="term" value="F:ATP binding"/>
    <property type="evidence" value="ECO:0007669"/>
    <property type="project" value="UniProtKB-UniRule"/>
</dbReference>
<dbReference type="FunFam" id="1.10.510.10:FF:000021">
    <property type="entry name" value="Serine/threonine protein kinase"/>
    <property type="match status" value="1"/>
</dbReference>
<dbReference type="SUPFAM" id="SSF56112">
    <property type="entry name" value="Protein kinase-like (PK-like)"/>
    <property type="match status" value="1"/>
</dbReference>
<keyword evidence="4 9" id="KW-0547">Nucleotide-binding</keyword>
<dbReference type="Gene3D" id="3.30.200.20">
    <property type="entry name" value="Phosphorylase Kinase, domain 1"/>
    <property type="match status" value="1"/>
</dbReference>
<dbReference type="eggNOG" id="COG0515">
    <property type="taxonomic scope" value="Bacteria"/>
</dbReference>
<keyword evidence="11" id="KW-0472">Membrane</keyword>
<evidence type="ECO:0000256" key="9">
    <source>
        <dbReference type="PROSITE-ProRule" id="PRU10141"/>
    </source>
</evidence>
<reference evidence="14 15" key="1">
    <citation type="journal article" date="2015" name="Genome Announc.">
        <title>Expanding the biotechnology potential of lactobacilli through comparative genomics of 213 strains and associated genera.</title>
        <authorList>
            <person name="Sun Z."/>
            <person name="Harris H.M."/>
            <person name="McCann A."/>
            <person name="Guo C."/>
            <person name="Argimon S."/>
            <person name="Zhang W."/>
            <person name="Yang X."/>
            <person name="Jeffery I.B."/>
            <person name="Cooney J.C."/>
            <person name="Kagawa T.F."/>
            <person name="Liu W."/>
            <person name="Song Y."/>
            <person name="Salvetti E."/>
            <person name="Wrobel A."/>
            <person name="Rasinkangas P."/>
            <person name="Parkhill J."/>
            <person name="Rea M.C."/>
            <person name="O'Sullivan O."/>
            <person name="Ritari J."/>
            <person name="Douillard F.P."/>
            <person name="Paul Ross R."/>
            <person name="Yang R."/>
            <person name="Briner A.E."/>
            <person name="Felis G.E."/>
            <person name="de Vos W.M."/>
            <person name="Barrangou R."/>
            <person name="Klaenhammer T.R."/>
            <person name="Caufield P.W."/>
            <person name="Cui Y."/>
            <person name="Zhang H."/>
            <person name="O'Toole P.W."/>
        </authorList>
    </citation>
    <scope>NUCLEOTIDE SEQUENCE [LARGE SCALE GENOMIC DNA]</scope>
    <source>
        <strain evidence="14 15">DSM 20190</strain>
    </source>
</reference>
<comment type="caution">
    <text evidence="14">The sequence shown here is derived from an EMBL/GenBank/DDBJ whole genome shotgun (WGS) entry which is preliminary data.</text>
</comment>
<evidence type="ECO:0000313" key="15">
    <source>
        <dbReference type="Proteomes" id="UP000051296"/>
    </source>
</evidence>
<evidence type="ECO:0000259" key="13">
    <source>
        <dbReference type="PROSITE" id="PS51178"/>
    </source>
</evidence>
<dbReference type="InParanoid" id="A0A0R2FTF1"/>
<gene>
    <name evidence="14" type="ORF">IV68_GL000983</name>
</gene>
<evidence type="ECO:0000256" key="11">
    <source>
        <dbReference type="SAM" id="Phobius"/>
    </source>
</evidence>
<feature type="domain" description="PASTA" evidence="13">
    <location>
        <begin position="441"/>
        <end position="508"/>
    </location>
</feature>
<accession>A0A0R2FTF1</accession>
<evidence type="ECO:0000256" key="10">
    <source>
        <dbReference type="SAM" id="MobiDB-lite"/>
    </source>
</evidence>
<dbReference type="PROSITE" id="PS00107">
    <property type="entry name" value="PROTEIN_KINASE_ATP"/>
    <property type="match status" value="1"/>
</dbReference>
<dbReference type="STRING" id="1123500.GCA_000420365_01014"/>
<dbReference type="InterPro" id="IPR000719">
    <property type="entry name" value="Prot_kinase_dom"/>
</dbReference>
<dbReference type="FunFam" id="3.30.200.20:FF:000035">
    <property type="entry name" value="Serine/threonine protein kinase Stk1"/>
    <property type="match status" value="1"/>
</dbReference>
<dbReference type="CDD" id="cd14014">
    <property type="entry name" value="STKc_PknB_like"/>
    <property type="match status" value="1"/>
</dbReference>
<evidence type="ECO:0000256" key="4">
    <source>
        <dbReference type="ARBA" id="ARBA00022741"/>
    </source>
</evidence>
<keyword evidence="3" id="KW-0808">Transferase</keyword>
<dbReference type="AlphaFoldDB" id="A0A0R2FTF1"/>
<protein>
    <recommendedName>
        <fullName evidence="1">non-specific serine/threonine protein kinase</fullName>
        <ecNumber evidence="1">2.7.11.1</ecNumber>
    </recommendedName>
</protein>
<dbReference type="Gene3D" id="1.10.510.10">
    <property type="entry name" value="Transferase(Phosphotransferase) domain 1"/>
    <property type="match status" value="1"/>
</dbReference>
<evidence type="ECO:0000256" key="6">
    <source>
        <dbReference type="ARBA" id="ARBA00022840"/>
    </source>
</evidence>
<feature type="compositionally biased region" description="Polar residues" evidence="10">
    <location>
        <begin position="557"/>
        <end position="584"/>
    </location>
</feature>
<dbReference type="PANTHER" id="PTHR43289">
    <property type="entry name" value="MITOGEN-ACTIVATED PROTEIN KINASE KINASE KINASE 20-RELATED"/>
    <property type="match status" value="1"/>
</dbReference>
<dbReference type="EMBL" id="JQAX01000003">
    <property type="protein sequence ID" value="KRN31727.1"/>
    <property type="molecule type" value="Genomic_DNA"/>
</dbReference>
<comment type="catalytic activity">
    <reaction evidence="7">
        <text>L-threonyl-[protein] + ATP = O-phospho-L-threonyl-[protein] + ADP + H(+)</text>
        <dbReference type="Rhea" id="RHEA:46608"/>
        <dbReference type="Rhea" id="RHEA-COMP:11060"/>
        <dbReference type="Rhea" id="RHEA-COMP:11605"/>
        <dbReference type="ChEBI" id="CHEBI:15378"/>
        <dbReference type="ChEBI" id="CHEBI:30013"/>
        <dbReference type="ChEBI" id="CHEBI:30616"/>
        <dbReference type="ChEBI" id="CHEBI:61977"/>
        <dbReference type="ChEBI" id="CHEBI:456216"/>
        <dbReference type="EC" id="2.7.11.1"/>
    </reaction>
</comment>
<evidence type="ECO:0000256" key="5">
    <source>
        <dbReference type="ARBA" id="ARBA00022777"/>
    </source>
</evidence>
<comment type="catalytic activity">
    <reaction evidence="8">
        <text>L-seryl-[protein] + ATP = O-phospho-L-seryl-[protein] + ADP + H(+)</text>
        <dbReference type="Rhea" id="RHEA:17989"/>
        <dbReference type="Rhea" id="RHEA-COMP:9863"/>
        <dbReference type="Rhea" id="RHEA-COMP:11604"/>
        <dbReference type="ChEBI" id="CHEBI:15378"/>
        <dbReference type="ChEBI" id="CHEBI:29999"/>
        <dbReference type="ChEBI" id="CHEBI:30616"/>
        <dbReference type="ChEBI" id="CHEBI:83421"/>
        <dbReference type="ChEBI" id="CHEBI:456216"/>
        <dbReference type="EC" id="2.7.11.1"/>
    </reaction>
</comment>
<dbReference type="FunCoup" id="A0A0R2FTF1">
    <property type="interactions" value="34"/>
</dbReference>
<evidence type="ECO:0000256" key="3">
    <source>
        <dbReference type="ARBA" id="ARBA00022679"/>
    </source>
</evidence>
<dbReference type="SMART" id="SM00740">
    <property type="entry name" value="PASTA"/>
    <property type="match status" value="2"/>
</dbReference>
<feature type="region of interest" description="Disordered" evidence="10">
    <location>
        <begin position="513"/>
        <end position="584"/>
    </location>
</feature>
<dbReference type="Pfam" id="PF03793">
    <property type="entry name" value="PASTA"/>
    <property type="match status" value="2"/>
</dbReference>
<dbReference type="Pfam" id="PF00069">
    <property type="entry name" value="Pkinase"/>
    <property type="match status" value="1"/>
</dbReference>
<dbReference type="NCBIfam" id="NF033483">
    <property type="entry name" value="PknB_PASTA_kin"/>
    <property type="match status" value="1"/>
</dbReference>
<sequence>MMQSGEIIGGRYQIIAPLGEGGMANVYRAFDIILGREVALKIMRLDLRDDPIVQRRFENEIRASTELVNPHITQVYDYGDENGTQYLVTEYVAGTDLKRYELANYPLALTKVVNIMSQILEGVQAAHDEKIIHRDLKPQNILMALDGTAKITDFGIARAQSSYGMTQTNTAIGSVRYMAPEQVRGDRATPQSDIYSLGIMLFEMLTGHVPYDGETSVAVAVKHTTEKMPSVRERDPRIPQALENVVMKATAKNPLDRYSSADEMRADLATALAPERLTEAKWVAPHELEDDEKTKVLPIKHANQVDHGMQKQMTTTVATQAKQSAVKGNQEVPPAQVKQKHDLRKKRFRRFGLGILITLLALLVGFVVYGALQPNKITVPDLRNESLTSVKAELKEDHLTLGQVKRVYSDDVKTGHVISSSPKAGKVVKQAAKIDLVISKGSKKVRFGDYTNENYDTVSEQLRTKGYSVTTRRQASGNVPAGYIIDQNIDPNKLVVPAKTAVIFTISTGPAYRVPNITKSSSSQQSSSVKASEDQSSTPSEKANQDKNQDGAVTDPSKPTDSQAEPTNPTSPSEDSDKSNPQGH</sequence>
<dbReference type="PROSITE" id="PS50011">
    <property type="entry name" value="PROTEIN_KINASE_DOM"/>
    <property type="match status" value="1"/>
</dbReference>
<feature type="binding site" evidence="9">
    <location>
        <position position="41"/>
    </location>
    <ligand>
        <name>ATP</name>
        <dbReference type="ChEBI" id="CHEBI:30616"/>
    </ligand>
</feature>
<evidence type="ECO:0000256" key="1">
    <source>
        <dbReference type="ARBA" id="ARBA00012513"/>
    </source>
</evidence>
<evidence type="ECO:0000256" key="7">
    <source>
        <dbReference type="ARBA" id="ARBA00047899"/>
    </source>
</evidence>
<evidence type="ECO:0000259" key="12">
    <source>
        <dbReference type="PROSITE" id="PS50011"/>
    </source>
</evidence>
<dbReference type="CDD" id="cd06577">
    <property type="entry name" value="PASTA_pknB"/>
    <property type="match status" value="2"/>
</dbReference>
<name>A0A0R2FTF1_9LACO</name>
<feature type="domain" description="Protein kinase" evidence="12">
    <location>
        <begin position="12"/>
        <end position="272"/>
    </location>
</feature>
<keyword evidence="6 9" id="KW-0067">ATP-binding</keyword>
<dbReference type="PROSITE" id="PS00108">
    <property type="entry name" value="PROTEIN_KINASE_ST"/>
    <property type="match status" value="1"/>
</dbReference>
<keyword evidence="15" id="KW-1185">Reference proteome</keyword>
<keyword evidence="11" id="KW-1133">Transmembrane helix</keyword>
<dbReference type="InterPro" id="IPR005543">
    <property type="entry name" value="PASTA_dom"/>
</dbReference>
<keyword evidence="11" id="KW-0812">Transmembrane</keyword>
<dbReference type="PATRIC" id="fig|1123500.6.peg.988"/>
<keyword evidence="2" id="KW-0723">Serine/threonine-protein kinase</keyword>
<evidence type="ECO:0000256" key="8">
    <source>
        <dbReference type="ARBA" id="ARBA00048679"/>
    </source>
</evidence>
<dbReference type="SMART" id="SM00220">
    <property type="entry name" value="S_TKc"/>
    <property type="match status" value="1"/>
</dbReference>
<feature type="domain" description="PASTA" evidence="13">
    <location>
        <begin position="373"/>
        <end position="440"/>
    </location>
</feature>
<dbReference type="InterPro" id="IPR008271">
    <property type="entry name" value="Ser/Thr_kinase_AS"/>
</dbReference>
<proteinExistence type="predicted"/>
<dbReference type="EC" id="2.7.11.1" evidence="1"/>
<keyword evidence="5 14" id="KW-0418">Kinase</keyword>
<evidence type="ECO:0000313" key="14">
    <source>
        <dbReference type="EMBL" id="KRN31727.1"/>
    </source>
</evidence>
<dbReference type="InterPro" id="IPR017441">
    <property type="entry name" value="Protein_kinase_ATP_BS"/>
</dbReference>
<evidence type="ECO:0000256" key="2">
    <source>
        <dbReference type="ARBA" id="ARBA00022527"/>
    </source>
</evidence>
<dbReference type="PANTHER" id="PTHR43289:SF34">
    <property type="entry name" value="SERINE_THREONINE-PROTEIN KINASE YBDM-RELATED"/>
    <property type="match status" value="1"/>
</dbReference>
<dbReference type="InterPro" id="IPR011009">
    <property type="entry name" value="Kinase-like_dom_sf"/>
</dbReference>
<organism evidence="14 15">
    <name type="scientific">Weissella halotolerans DSM 20190</name>
    <dbReference type="NCBI Taxonomy" id="1123500"/>
    <lineage>
        <taxon>Bacteria</taxon>
        <taxon>Bacillati</taxon>
        <taxon>Bacillota</taxon>
        <taxon>Bacilli</taxon>
        <taxon>Lactobacillales</taxon>
        <taxon>Lactobacillaceae</taxon>
        <taxon>Weissella</taxon>
    </lineage>
</organism>
<feature type="transmembrane region" description="Helical" evidence="11">
    <location>
        <begin position="351"/>
        <end position="372"/>
    </location>
</feature>
<dbReference type="PROSITE" id="PS51178">
    <property type="entry name" value="PASTA"/>
    <property type="match status" value="2"/>
</dbReference>
<dbReference type="Gene3D" id="3.30.10.20">
    <property type="match status" value="2"/>
</dbReference>
<dbReference type="Proteomes" id="UP000051296">
    <property type="component" value="Unassembled WGS sequence"/>
</dbReference>
<dbReference type="GO" id="GO:0004674">
    <property type="term" value="F:protein serine/threonine kinase activity"/>
    <property type="evidence" value="ECO:0007669"/>
    <property type="project" value="UniProtKB-KW"/>
</dbReference>